<dbReference type="AlphaFoldDB" id="A0A7Y4L9N1"/>
<evidence type="ECO:0000313" key="5">
    <source>
        <dbReference type="EMBL" id="NOL49433.1"/>
    </source>
</evidence>
<keyword evidence="3" id="KW-0378">Hydrolase</keyword>
<organism evidence="5 6">
    <name type="scientific">Pelistega europaea</name>
    <dbReference type="NCBI Taxonomy" id="106147"/>
    <lineage>
        <taxon>Bacteria</taxon>
        <taxon>Pseudomonadati</taxon>
        <taxon>Pseudomonadota</taxon>
        <taxon>Betaproteobacteria</taxon>
        <taxon>Burkholderiales</taxon>
        <taxon>Alcaligenaceae</taxon>
        <taxon>Pelistega</taxon>
    </lineage>
</organism>
<dbReference type="Gene3D" id="2.40.50.90">
    <property type="match status" value="1"/>
</dbReference>
<sequence length="170" mass="19869">MFLLSCRLIGVAMLGAKTKIVVLGLVSLIAYASAWAETLEGQVVGVVDGDTIKVLDKMHKQYKIRLDQIDAPELHQPFGQRAKQYLSSLVYKKKVNIEWHDKDRYKRILGTVYYQGNNINYQMVEAGYAWAYTKYLRDGIYKTAQQRAKQQRLGLWREKETIPPWEWRRK</sequence>
<dbReference type="SMART" id="SM00318">
    <property type="entry name" value="SNc"/>
    <property type="match status" value="1"/>
</dbReference>
<evidence type="ECO:0000313" key="6">
    <source>
        <dbReference type="Proteomes" id="UP000541421"/>
    </source>
</evidence>
<dbReference type="PROSITE" id="PS50830">
    <property type="entry name" value="TNASE_3"/>
    <property type="match status" value="1"/>
</dbReference>
<dbReference type="PANTHER" id="PTHR12302">
    <property type="entry name" value="EBNA2 BINDING PROTEIN P100"/>
    <property type="match status" value="1"/>
</dbReference>
<keyword evidence="1" id="KW-0540">Nuclease</keyword>
<evidence type="ECO:0000259" key="4">
    <source>
        <dbReference type="PROSITE" id="PS50830"/>
    </source>
</evidence>
<gene>
    <name evidence="5" type="ORF">HKX40_04685</name>
</gene>
<comment type="caution">
    <text evidence="5">The sequence shown here is derived from an EMBL/GenBank/DDBJ whole genome shotgun (WGS) entry which is preliminary data.</text>
</comment>
<dbReference type="SUPFAM" id="SSF50199">
    <property type="entry name" value="Staphylococcal nuclease"/>
    <property type="match status" value="1"/>
</dbReference>
<protein>
    <submittedName>
        <fullName evidence="5">Thermonuclease family protein</fullName>
    </submittedName>
</protein>
<dbReference type="GO" id="GO:0016787">
    <property type="term" value="F:hydrolase activity"/>
    <property type="evidence" value="ECO:0007669"/>
    <property type="project" value="UniProtKB-KW"/>
</dbReference>
<proteinExistence type="predicted"/>
<dbReference type="EMBL" id="JABGBO010000004">
    <property type="protein sequence ID" value="NOL49433.1"/>
    <property type="molecule type" value="Genomic_DNA"/>
</dbReference>
<reference evidence="5 6" key="1">
    <citation type="submission" date="2020-05" db="EMBL/GenBank/DDBJ databases">
        <authorList>
            <person name="Niu N."/>
        </authorList>
    </citation>
    <scope>NUCLEOTIDE SEQUENCE [LARGE SCALE GENOMIC DNA]</scope>
    <source>
        <strain evidence="5 6">LMG10982</strain>
    </source>
</reference>
<keyword evidence="2" id="KW-0255">Endonuclease</keyword>
<evidence type="ECO:0000256" key="3">
    <source>
        <dbReference type="ARBA" id="ARBA00022801"/>
    </source>
</evidence>
<name>A0A7Y4L9N1_9BURK</name>
<evidence type="ECO:0000256" key="2">
    <source>
        <dbReference type="ARBA" id="ARBA00022759"/>
    </source>
</evidence>
<dbReference type="Pfam" id="PF00565">
    <property type="entry name" value="SNase"/>
    <property type="match status" value="1"/>
</dbReference>
<dbReference type="PANTHER" id="PTHR12302:SF3">
    <property type="entry name" value="SERINE_THREONINE-PROTEIN KINASE 31"/>
    <property type="match status" value="1"/>
</dbReference>
<feature type="domain" description="TNase-like" evidence="4">
    <location>
        <begin position="37"/>
        <end position="158"/>
    </location>
</feature>
<dbReference type="GO" id="GO:0004519">
    <property type="term" value="F:endonuclease activity"/>
    <property type="evidence" value="ECO:0007669"/>
    <property type="project" value="UniProtKB-KW"/>
</dbReference>
<dbReference type="InterPro" id="IPR002071">
    <property type="entry name" value="Thermonucl_AS"/>
</dbReference>
<dbReference type="InterPro" id="IPR035437">
    <property type="entry name" value="SNase_OB-fold_sf"/>
</dbReference>
<accession>A0A7Y4L9N1</accession>
<evidence type="ECO:0000256" key="1">
    <source>
        <dbReference type="ARBA" id="ARBA00022722"/>
    </source>
</evidence>
<dbReference type="PROSITE" id="PS01123">
    <property type="entry name" value="TNASE_1"/>
    <property type="match status" value="1"/>
</dbReference>
<dbReference type="Proteomes" id="UP000541421">
    <property type="component" value="Unassembled WGS sequence"/>
</dbReference>
<dbReference type="InterPro" id="IPR016071">
    <property type="entry name" value="Staphylococal_nuclease_OB-fold"/>
</dbReference>
<dbReference type="CDD" id="cd00175">
    <property type="entry name" value="SNc"/>
    <property type="match status" value="1"/>
</dbReference>
<dbReference type="GO" id="GO:0003676">
    <property type="term" value="F:nucleic acid binding"/>
    <property type="evidence" value="ECO:0007669"/>
    <property type="project" value="InterPro"/>
</dbReference>
<keyword evidence="6" id="KW-1185">Reference proteome</keyword>